<dbReference type="EC" id="2.1.1.-" evidence="6"/>
<protein>
    <recommendedName>
        <fullName evidence="6">Ribosomal protein L11 methyltransferase</fullName>
        <shortName evidence="6">L11 Mtase</shortName>
        <ecNumber evidence="6">2.1.1.-</ecNumber>
    </recommendedName>
</protein>
<comment type="function">
    <text evidence="6">Methylates ribosomal protein L11.</text>
</comment>
<dbReference type="EMBL" id="PYVN01000031">
    <property type="protein sequence ID" value="PTB86202.1"/>
    <property type="molecule type" value="Genomic_DNA"/>
</dbReference>
<comment type="subcellular location">
    <subcellularLocation>
        <location evidence="6">Cytoplasm</location>
    </subcellularLocation>
</comment>
<keyword evidence="7" id="KW-0689">Ribosomal protein</keyword>
<accession>A0A2T4CXG0</accession>
<dbReference type="GO" id="GO:0016279">
    <property type="term" value="F:protein-lysine N-methyltransferase activity"/>
    <property type="evidence" value="ECO:0007669"/>
    <property type="project" value="TreeGrafter"/>
</dbReference>
<feature type="binding site" evidence="6">
    <location>
        <position position="188"/>
    </location>
    <ligand>
        <name>S-adenosyl-L-methionine</name>
        <dbReference type="ChEBI" id="CHEBI:59789"/>
    </ligand>
</feature>
<dbReference type="InterPro" id="IPR050078">
    <property type="entry name" value="Ribosomal_L11_MeTrfase_PrmA"/>
</dbReference>
<comment type="catalytic activity">
    <reaction evidence="6">
        <text>L-lysyl-[protein] + 3 S-adenosyl-L-methionine = N(6),N(6),N(6)-trimethyl-L-lysyl-[protein] + 3 S-adenosyl-L-homocysteine + 3 H(+)</text>
        <dbReference type="Rhea" id="RHEA:54192"/>
        <dbReference type="Rhea" id="RHEA-COMP:9752"/>
        <dbReference type="Rhea" id="RHEA-COMP:13826"/>
        <dbReference type="ChEBI" id="CHEBI:15378"/>
        <dbReference type="ChEBI" id="CHEBI:29969"/>
        <dbReference type="ChEBI" id="CHEBI:57856"/>
        <dbReference type="ChEBI" id="CHEBI:59789"/>
        <dbReference type="ChEBI" id="CHEBI:61961"/>
    </reaction>
</comment>
<sequence length="294" mass="31929">MPWIQLTVAGYEQAAPHIGELLEEQGAVAVTFRDAQDNPIFEPPRGEAVYWHETLITGLFDAEADLKPVIAALQASPHFTGGLDYKTDGLEDKDWEREWMDNFHPIRFGERLWVCPSWREIPDPAAVNILLDPGMAFGTGTHPTTALCLTWLDGQDLTGKTVVDFGCGSGILAIAALLLGAERAIGIDIDQQALIASRDNAERNGVADRLEVYLPSQQPELAADIVLANVLAGPLQDLASVISAYVGPQGDLVMSGILERQVSAVQAAYAPSFTFSPTQMCAEWAMLHARRNHA</sequence>
<evidence type="ECO:0000256" key="2">
    <source>
        <dbReference type="ARBA" id="ARBA00022490"/>
    </source>
</evidence>
<feature type="binding site" evidence="6">
    <location>
        <position position="145"/>
    </location>
    <ligand>
        <name>S-adenosyl-L-methionine</name>
        <dbReference type="ChEBI" id="CHEBI:59789"/>
    </ligand>
</feature>
<comment type="caution">
    <text evidence="7">The sequence shown here is derived from an EMBL/GenBank/DDBJ whole genome shotgun (WGS) entry which is preliminary data.</text>
</comment>
<keyword evidence="7" id="KW-0687">Ribonucleoprotein</keyword>
<dbReference type="Pfam" id="PF06325">
    <property type="entry name" value="PrmA"/>
    <property type="match status" value="1"/>
</dbReference>
<dbReference type="NCBIfam" id="TIGR00406">
    <property type="entry name" value="prmA"/>
    <property type="match status" value="1"/>
</dbReference>
<proteinExistence type="inferred from homology"/>
<evidence type="ECO:0000313" key="7">
    <source>
        <dbReference type="EMBL" id="PTB86202.1"/>
    </source>
</evidence>
<name>A0A2T4CXG0_9GAMM</name>
<evidence type="ECO:0000256" key="3">
    <source>
        <dbReference type="ARBA" id="ARBA00022603"/>
    </source>
</evidence>
<gene>
    <name evidence="6" type="primary">prmA</name>
    <name evidence="7" type="ORF">C9940_03425</name>
</gene>
<dbReference type="InterPro" id="IPR004498">
    <property type="entry name" value="Ribosomal_PrmA_MeTrfase"/>
</dbReference>
<dbReference type="InterPro" id="IPR029063">
    <property type="entry name" value="SAM-dependent_MTases_sf"/>
</dbReference>
<dbReference type="HAMAP" id="MF_00735">
    <property type="entry name" value="Methyltr_PrmA"/>
    <property type="match status" value="1"/>
</dbReference>
<evidence type="ECO:0000256" key="4">
    <source>
        <dbReference type="ARBA" id="ARBA00022679"/>
    </source>
</evidence>
<dbReference type="PANTHER" id="PTHR43648">
    <property type="entry name" value="ELECTRON TRANSFER FLAVOPROTEIN BETA SUBUNIT LYSINE METHYLTRANSFERASE"/>
    <property type="match status" value="1"/>
</dbReference>
<comment type="similarity">
    <text evidence="1 6">Belongs to the methyltransferase superfamily. PrmA family.</text>
</comment>
<dbReference type="GO" id="GO:0005829">
    <property type="term" value="C:cytosol"/>
    <property type="evidence" value="ECO:0007669"/>
    <property type="project" value="TreeGrafter"/>
</dbReference>
<dbReference type="AlphaFoldDB" id="A0A2T4CXG0"/>
<dbReference type="GO" id="GO:0032259">
    <property type="term" value="P:methylation"/>
    <property type="evidence" value="ECO:0007669"/>
    <property type="project" value="UniProtKB-KW"/>
</dbReference>
<evidence type="ECO:0000256" key="5">
    <source>
        <dbReference type="ARBA" id="ARBA00022691"/>
    </source>
</evidence>
<organism evidence="7">
    <name type="scientific">Pseudidiomarina aestuarii</name>
    <dbReference type="NCBI Taxonomy" id="624146"/>
    <lineage>
        <taxon>Bacteria</taxon>
        <taxon>Pseudomonadati</taxon>
        <taxon>Pseudomonadota</taxon>
        <taxon>Gammaproteobacteria</taxon>
        <taxon>Alteromonadales</taxon>
        <taxon>Idiomarinaceae</taxon>
        <taxon>Pseudidiomarina</taxon>
    </lineage>
</organism>
<feature type="binding site" evidence="6">
    <location>
        <position position="166"/>
    </location>
    <ligand>
        <name>S-adenosyl-L-methionine</name>
        <dbReference type="ChEBI" id="CHEBI:59789"/>
    </ligand>
</feature>
<keyword evidence="3 6" id="KW-0489">Methyltransferase</keyword>
<keyword evidence="5 6" id="KW-0949">S-adenosyl-L-methionine</keyword>
<evidence type="ECO:0000256" key="6">
    <source>
        <dbReference type="HAMAP-Rule" id="MF_00735"/>
    </source>
</evidence>
<feature type="binding site" evidence="6">
    <location>
        <position position="229"/>
    </location>
    <ligand>
        <name>S-adenosyl-L-methionine</name>
        <dbReference type="ChEBI" id="CHEBI:59789"/>
    </ligand>
</feature>
<evidence type="ECO:0000256" key="1">
    <source>
        <dbReference type="ARBA" id="ARBA00009741"/>
    </source>
</evidence>
<keyword evidence="2 6" id="KW-0963">Cytoplasm</keyword>
<dbReference type="SUPFAM" id="SSF53335">
    <property type="entry name" value="S-adenosyl-L-methionine-dependent methyltransferases"/>
    <property type="match status" value="1"/>
</dbReference>
<dbReference type="PIRSF" id="PIRSF000401">
    <property type="entry name" value="RPL11_MTase"/>
    <property type="match status" value="1"/>
</dbReference>
<keyword evidence="4 6" id="KW-0808">Transferase</keyword>
<reference evidence="7" key="1">
    <citation type="submission" date="2018-03" db="EMBL/GenBank/DDBJ databases">
        <title>Cross-interface Injection: A General Nanoliter Liquid Handling Method Applied to Single Cells Genome Amplification Automated Nanoliter Liquid Handling Applied to Single Cell Multiple Displacement Amplification.</title>
        <authorList>
            <person name="Yun J."/>
            <person name="Xu P."/>
            <person name="Xu J."/>
            <person name="Dai X."/>
            <person name="Wang Y."/>
            <person name="Zheng X."/>
            <person name="Cao C."/>
            <person name="Yi Q."/>
            <person name="Zhu Y."/>
            <person name="Wang L."/>
            <person name="Dong Z."/>
            <person name="Huang Y."/>
            <person name="Huang L."/>
            <person name="Du W."/>
        </authorList>
    </citation>
    <scope>NUCLEOTIDE SEQUENCE [LARGE SCALE GENOMIC DNA]</scope>
    <source>
        <strain evidence="7">Z-D3-2</strain>
    </source>
</reference>
<dbReference type="PANTHER" id="PTHR43648:SF1">
    <property type="entry name" value="ELECTRON TRANSFER FLAVOPROTEIN BETA SUBUNIT LYSINE METHYLTRANSFERASE"/>
    <property type="match status" value="1"/>
</dbReference>
<dbReference type="GO" id="GO:0005840">
    <property type="term" value="C:ribosome"/>
    <property type="evidence" value="ECO:0007669"/>
    <property type="project" value="UniProtKB-KW"/>
</dbReference>
<dbReference type="Gene3D" id="3.40.50.150">
    <property type="entry name" value="Vaccinia Virus protein VP39"/>
    <property type="match status" value="1"/>
</dbReference>